<dbReference type="EMBL" id="RCZA01000004">
    <property type="protein sequence ID" value="TPG84773.1"/>
    <property type="molecule type" value="Genomic_DNA"/>
</dbReference>
<dbReference type="InterPro" id="IPR011990">
    <property type="entry name" value="TPR-like_helical_dom_sf"/>
</dbReference>
<proteinExistence type="predicted"/>
<dbReference type="Gene3D" id="1.10.10.10">
    <property type="entry name" value="Winged helix-like DNA-binding domain superfamily/Winged helix DNA-binding domain"/>
    <property type="match status" value="1"/>
</dbReference>
<comment type="caution">
    <text evidence="4">The sequence shown here is derived from an EMBL/GenBank/DDBJ whole genome shotgun (WGS) entry which is preliminary data.</text>
</comment>
<dbReference type="Proteomes" id="UP000320914">
    <property type="component" value="Unassembled WGS sequence"/>
</dbReference>
<dbReference type="Pfam" id="PF25872">
    <property type="entry name" value="HTH_77"/>
    <property type="match status" value="1"/>
</dbReference>
<dbReference type="SUPFAM" id="SSF48452">
    <property type="entry name" value="TPR-like"/>
    <property type="match status" value="1"/>
</dbReference>
<dbReference type="Gene3D" id="3.40.50.300">
    <property type="entry name" value="P-loop containing nucleotide triphosphate hydrolases"/>
    <property type="match status" value="1"/>
</dbReference>
<dbReference type="PRINTS" id="PR00364">
    <property type="entry name" value="DISEASERSIST"/>
</dbReference>
<dbReference type="Pfam" id="PF00931">
    <property type="entry name" value="NB-ARC"/>
    <property type="match status" value="1"/>
</dbReference>
<reference evidence="4 5" key="1">
    <citation type="journal article" date="2019" name="Environ. Microbiol.">
        <title>Species interactions and distinct microbial communities in high Arctic permafrost affected cryosols are associated with the CH4 and CO2 gas fluxes.</title>
        <authorList>
            <person name="Altshuler I."/>
            <person name="Hamel J."/>
            <person name="Turney S."/>
            <person name="Magnuson E."/>
            <person name="Levesque R."/>
            <person name="Greer C."/>
            <person name="Whyte L.G."/>
        </authorList>
    </citation>
    <scope>NUCLEOTIDE SEQUENCE [LARGE SCALE GENOMIC DNA]</scope>
    <source>
        <strain evidence="4 5">OWC5</strain>
    </source>
</reference>
<name>A0A502IFJ4_9PSED</name>
<evidence type="ECO:0000256" key="2">
    <source>
        <dbReference type="PROSITE-ProRule" id="PRU01091"/>
    </source>
</evidence>
<dbReference type="CDD" id="cd00383">
    <property type="entry name" value="trans_reg_C"/>
    <property type="match status" value="1"/>
</dbReference>
<dbReference type="InterPro" id="IPR002182">
    <property type="entry name" value="NB-ARC"/>
</dbReference>
<accession>A0A502IFJ4</accession>
<dbReference type="InterPro" id="IPR027417">
    <property type="entry name" value="P-loop_NTPase"/>
</dbReference>
<keyword evidence="1 2" id="KW-0238">DNA-binding</keyword>
<evidence type="ECO:0000313" key="4">
    <source>
        <dbReference type="EMBL" id="TPG84773.1"/>
    </source>
</evidence>
<evidence type="ECO:0000259" key="3">
    <source>
        <dbReference type="PROSITE" id="PS51755"/>
    </source>
</evidence>
<dbReference type="SUPFAM" id="SSF52540">
    <property type="entry name" value="P-loop containing nucleoside triphosphate hydrolases"/>
    <property type="match status" value="1"/>
</dbReference>
<feature type="DNA-binding region" description="OmpR/PhoB-type" evidence="2">
    <location>
        <begin position="14"/>
        <end position="112"/>
    </location>
</feature>
<dbReference type="InterPro" id="IPR058852">
    <property type="entry name" value="HTH_77"/>
</dbReference>
<dbReference type="AlphaFoldDB" id="A0A502IFJ4"/>
<dbReference type="InterPro" id="IPR036388">
    <property type="entry name" value="WH-like_DNA-bd_sf"/>
</dbReference>
<dbReference type="SUPFAM" id="SSF46894">
    <property type="entry name" value="C-terminal effector domain of the bipartite response regulators"/>
    <property type="match status" value="1"/>
</dbReference>
<sequence>MNGSATDSSDTQCPQSITFGQFHLLPTQRLLLKNGKPIELGSRALDVLIALLEHAGEVVSNRDLIRMVWQEVIVDESCLRVHISALRKALSCAENDVSYIANIPGRGYSFVAAISRDSNSDSKGTSPGCSIGELPPRLIRMAGRDETLPAIAQLIKLHRFVTICGPGGMGKTTLARALTHHLTTHFGGLVLFQDVSSITDPALLPGILASALGIRCRGMDPLQELMSFLREQRLLLVLDSCDHVIVAATCLAEKLYGETEHVHILVTSREPLRAEGEHVHRLCPLACPPEMCGLTANDALTFSAVQLLVERVQNNDNAFILSDNDAPMVAHICRKLDGMPLAIELAAGQVEAYGIQGIAELLRNRVSLFWDGRRTALPRHQTLMAMFDWSCDLLSETEAMVLRRLSVLSGVFSLEMVIAIVKSEVDESLVIDAIGRLVTKSLILVERAGQSMRYKLPHTMRAYALEKLRTSGEVDLTIERHAIYLLSMLERLNVPGETLPEFERIQLYIEHLGNICSALEWAFSNHRNLLLGIRLAAAAAPLFLGLSMLDECRRWSERALAARVEVARGVPPLIVQHWPCSIPPMMTSGTPHTLPANHHKGIESVANIDDILLRQSQHFVLPRSEGIRSPHDIQWQNLNLSTRITEPKIIAMMQWTLEDSGNLAGVPGFSFRTCKANSDLKPPLVNEDEFSFGYNYRIRALASLARVLWLRGYPDQAARIGRQALGDAYDLRHPATICLSLIYVATVFLWMGDWNNAAQTIDKLISTAEENAFGHDHAAGIGLKGILLIGQDRVDAGIHLLHDCLNVLSIENHQVLTTMFVRCLAKGVAAKGRYDNAIEIASGALEMVENVGETFDTPEILRVTADLYAYRPNPDLALAEQYLNRSLVCAEHLSALAWELRTAISLTRLHLLQGRDAEAGQRLQSVYSRFSEGFDSADLRAAKQLLNSLNKQSALKLTPRGHPATRPDSAP</sequence>
<organism evidence="4 5">
    <name type="scientific">Pseudomonas mandelii</name>
    <dbReference type="NCBI Taxonomy" id="75612"/>
    <lineage>
        <taxon>Bacteria</taxon>
        <taxon>Pseudomonadati</taxon>
        <taxon>Pseudomonadota</taxon>
        <taxon>Gammaproteobacteria</taxon>
        <taxon>Pseudomonadales</taxon>
        <taxon>Pseudomonadaceae</taxon>
        <taxon>Pseudomonas</taxon>
    </lineage>
</organism>
<dbReference type="Gene3D" id="1.25.40.10">
    <property type="entry name" value="Tetratricopeptide repeat domain"/>
    <property type="match status" value="1"/>
</dbReference>
<dbReference type="GO" id="GO:0000160">
    <property type="term" value="P:phosphorelay signal transduction system"/>
    <property type="evidence" value="ECO:0007669"/>
    <property type="project" value="InterPro"/>
</dbReference>
<evidence type="ECO:0000256" key="1">
    <source>
        <dbReference type="ARBA" id="ARBA00023125"/>
    </source>
</evidence>
<dbReference type="PANTHER" id="PTHR47691:SF3">
    <property type="entry name" value="HTH-TYPE TRANSCRIPTIONAL REGULATOR RV0890C-RELATED"/>
    <property type="match status" value="1"/>
</dbReference>
<protein>
    <submittedName>
        <fullName evidence="4">Transcriptional regulator</fullName>
    </submittedName>
</protein>
<dbReference type="Pfam" id="PF00486">
    <property type="entry name" value="Trans_reg_C"/>
    <property type="match status" value="1"/>
</dbReference>
<dbReference type="PANTHER" id="PTHR47691">
    <property type="entry name" value="REGULATOR-RELATED"/>
    <property type="match status" value="1"/>
</dbReference>
<dbReference type="GO" id="GO:0003677">
    <property type="term" value="F:DNA binding"/>
    <property type="evidence" value="ECO:0007669"/>
    <property type="project" value="UniProtKB-UniRule"/>
</dbReference>
<dbReference type="GO" id="GO:0006355">
    <property type="term" value="P:regulation of DNA-templated transcription"/>
    <property type="evidence" value="ECO:0007669"/>
    <property type="project" value="InterPro"/>
</dbReference>
<gene>
    <name evidence="4" type="ORF">EAH74_12165</name>
</gene>
<feature type="domain" description="OmpR/PhoB-type" evidence="3">
    <location>
        <begin position="14"/>
        <end position="112"/>
    </location>
</feature>
<evidence type="ECO:0000313" key="5">
    <source>
        <dbReference type="Proteomes" id="UP000320914"/>
    </source>
</evidence>
<dbReference type="RefSeq" id="WP_140678608.1">
    <property type="nucleotide sequence ID" value="NZ_RCZA01000004.1"/>
</dbReference>
<dbReference type="PROSITE" id="PS51755">
    <property type="entry name" value="OMPR_PHOB"/>
    <property type="match status" value="1"/>
</dbReference>
<dbReference type="InterPro" id="IPR001867">
    <property type="entry name" value="OmpR/PhoB-type_DNA-bd"/>
</dbReference>
<dbReference type="SMART" id="SM00862">
    <property type="entry name" value="Trans_reg_C"/>
    <property type="match status" value="1"/>
</dbReference>
<dbReference type="InterPro" id="IPR016032">
    <property type="entry name" value="Sig_transdc_resp-reg_C-effctor"/>
</dbReference>